<reference evidence="1 2" key="1">
    <citation type="journal article" date="2019" name="Sci. Rep.">
        <title>Orb-weaving spider Araneus ventricosus genome elucidates the spidroin gene catalogue.</title>
        <authorList>
            <person name="Kono N."/>
            <person name="Nakamura H."/>
            <person name="Ohtoshi R."/>
            <person name="Moran D.A.P."/>
            <person name="Shinohara A."/>
            <person name="Yoshida Y."/>
            <person name="Fujiwara M."/>
            <person name="Mori M."/>
            <person name="Tomita M."/>
            <person name="Arakawa K."/>
        </authorList>
    </citation>
    <scope>NUCLEOTIDE SEQUENCE [LARGE SCALE GENOMIC DNA]</scope>
</reference>
<protein>
    <submittedName>
        <fullName evidence="1">Uncharacterized protein</fullName>
    </submittedName>
</protein>
<evidence type="ECO:0000313" key="1">
    <source>
        <dbReference type="EMBL" id="GBM16889.1"/>
    </source>
</evidence>
<keyword evidence="2" id="KW-1185">Reference proteome</keyword>
<proteinExistence type="predicted"/>
<comment type="caution">
    <text evidence="1">The sequence shown here is derived from an EMBL/GenBank/DDBJ whole genome shotgun (WGS) entry which is preliminary data.</text>
</comment>
<accession>A0A4Y2DL14</accession>
<sequence>MVPTVTLARGILNWQFLYHPLYFLDFSPCDYDLVPNAILKSLGRNHFMAFATFPKILKVMDFSIRIIGRTSTASDIQRVPHRWETSYTQLW</sequence>
<dbReference type="EMBL" id="BGPR01000381">
    <property type="protein sequence ID" value="GBM16889.1"/>
    <property type="molecule type" value="Genomic_DNA"/>
</dbReference>
<organism evidence="1 2">
    <name type="scientific">Araneus ventricosus</name>
    <name type="common">Orbweaver spider</name>
    <name type="synonym">Epeira ventricosa</name>
    <dbReference type="NCBI Taxonomy" id="182803"/>
    <lineage>
        <taxon>Eukaryota</taxon>
        <taxon>Metazoa</taxon>
        <taxon>Ecdysozoa</taxon>
        <taxon>Arthropoda</taxon>
        <taxon>Chelicerata</taxon>
        <taxon>Arachnida</taxon>
        <taxon>Araneae</taxon>
        <taxon>Araneomorphae</taxon>
        <taxon>Entelegynae</taxon>
        <taxon>Araneoidea</taxon>
        <taxon>Araneidae</taxon>
        <taxon>Araneus</taxon>
    </lineage>
</organism>
<gene>
    <name evidence="1" type="ORF">AVEN_267289_1</name>
</gene>
<dbReference type="Proteomes" id="UP000499080">
    <property type="component" value="Unassembled WGS sequence"/>
</dbReference>
<evidence type="ECO:0000313" key="2">
    <source>
        <dbReference type="Proteomes" id="UP000499080"/>
    </source>
</evidence>
<name>A0A4Y2DL14_ARAVE</name>
<dbReference type="AlphaFoldDB" id="A0A4Y2DL14"/>